<dbReference type="Gene3D" id="3.20.20.80">
    <property type="entry name" value="Glycosidases"/>
    <property type="match status" value="1"/>
</dbReference>
<dbReference type="SUPFAM" id="SSF51445">
    <property type="entry name" value="(Trans)glycosidases"/>
    <property type="match status" value="1"/>
</dbReference>
<evidence type="ECO:0000259" key="5">
    <source>
        <dbReference type="PROSITE" id="PS51910"/>
    </source>
</evidence>
<reference evidence="6 7" key="1">
    <citation type="journal article" date="2024" name="J. Plant Pathol.">
        <title>Sequence and assembly of the genome of Seiridium unicorne, isolate CBS 538.82, causal agent of cypress canker disease.</title>
        <authorList>
            <person name="Scali E."/>
            <person name="Rocca G.D."/>
            <person name="Danti R."/>
            <person name="Garbelotto M."/>
            <person name="Barberini S."/>
            <person name="Baroncelli R."/>
            <person name="Emiliani G."/>
        </authorList>
    </citation>
    <scope>NUCLEOTIDE SEQUENCE [LARGE SCALE GENOMIC DNA]</scope>
    <source>
        <strain evidence="6 7">BM-138-508</strain>
    </source>
</reference>
<dbReference type="Pfam" id="PF00704">
    <property type="entry name" value="Glyco_hydro_18"/>
    <property type="match status" value="1"/>
</dbReference>
<dbReference type="InterPro" id="IPR029070">
    <property type="entry name" value="Chitinase_insertion_sf"/>
</dbReference>
<evidence type="ECO:0000313" key="7">
    <source>
        <dbReference type="Proteomes" id="UP001408356"/>
    </source>
</evidence>
<dbReference type="PANTHER" id="PTHR47700:SF2">
    <property type="entry name" value="CHITINASE"/>
    <property type="match status" value="1"/>
</dbReference>
<dbReference type="Gene3D" id="3.10.50.10">
    <property type="match status" value="1"/>
</dbReference>
<organism evidence="6 7">
    <name type="scientific">Seiridium unicorne</name>
    <dbReference type="NCBI Taxonomy" id="138068"/>
    <lineage>
        <taxon>Eukaryota</taxon>
        <taxon>Fungi</taxon>
        <taxon>Dikarya</taxon>
        <taxon>Ascomycota</taxon>
        <taxon>Pezizomycotina</taxon>
        <taxon>Sordariomycetes</taxon>
        <taxon>Xylariomycetidae</taxon>
        <taxon>Amphisphaeriales</taxon>
        <taxon>Sporocadaceae</taxon>
        <taxon>Seiridium</taxon>
    </lineage>
</organism>
<dbReference type="SUPFAM" id="SSF54556">
    <property type="entry name" value="Chitinase insertion domain"/>
    <property type="match status" value="1"/>
</dbReference>
<feature type="domain" description="GH18" evidence="5">
    <location>
        <begin position="1"/>
        <end position="220"/>
    </location>
</feature>
<keyword evidence="3" id="KW-0843">Virulence</keyword>
<proteinExistence type="inferred from homology"/>
<evidence type="ECO:0000256" key="3">
    <source>
        <dbReference type="ARBA" id="ARBA00023026"/>
    </source>
</evidence>
<dbReference type="InterPro" id="IPR017853">
    <property type="entry name" value="GH"/>
</dbReference>
<dbReference type="PROSITE" id="PS51910">
    <property type="entry name" value="GH18_2"/>
    <property type="match status" value="1"/>
</dbReference>
<dbReference type="EMBL" id="JARVKF010000046">
    <property type="protein sequence ID" value="KAK9424269.1"/>
    <property type="molecule type" value="Genomic_DNA"/>
</dbReference>
<evidence type="ECO:0000313" key="6">
    <source>
        <dbReference type="EMBL" id="KAK9424269.1"/>
    </source>
</evidence>
<accession>A0ABR2VBN8</accession>
<evidence type="ECO:0000256" key="4">
    <source>
        <dbReference type="SAM" id="MobiDB-lite"/>
    </source>
</evidence>
<evidence type="ECO:0000256" key="1">
    <source>
        <dbReference type="ARBA" id="ARBA00008682"/>
    </source>
</evidence>
<dbReference type="Proteomes" id="UP001408356">
    <property type="component" value="Unassembled WGS sequence"/>
</dbReference>
<evidence type="ECO:0000256" key="2">
    <source>
        <dbReference type="ARBA" id="ARBA00022669"/>
    </source>
</evidence>
<dbReference type="InterPro" id="IPR001223">
    <property type="entry name" value="Glyco_hydro18_cat"/>
</dbReference>
<gene>
    <name evidence="6" type="ORF">SUNI508_03757</name>
</gene>
<dbReference type="InterPro" id="IPR053214">
    <property type="entry name" value="LysM12-like"/>
</dbReference>
<feature type="compositionally biased region" description="Acidic residues" evidence="4">
    <location>
        <begin position="396"/>
        <end position="406"/>
    </location>
</feature>
<name>A0ABR2VBN8_9PEZI</name>
<protein>
    <recommendedName>
        <fullName evidence="5">GH18 domain-containing protein</fullName>
    </recommendedName>
</protein>
<comment type="similarity">
    <text evidence="1">Belongs to the glycosyl hydrolase 18 family. Chitinase class V subfamily.</text>
</comment>
<comment type="caution">
    <text evidence="6">The sequence shown here is derived from an EMBL/GenBank/DDBJ whole genome shotgun (WGS) entry which is preliminary data.</text>
</comment>
<sequence>MSIAASASYWYLKPFPIDEMADSLDYIVFMAYDLHGAWDYGNAYSQSGCTAGNCLFSHVNETEVKLALAMITKAGVNANKVMVGESSYGRSYRMAEAGCTSSSCTYLGAYDVSQATPGRCTNSAGYIANAEINEIISGNGDITTWHDDTTGSDFLVYNTTDWVAYMTDDTKAKRRTTWEGLNFGGTVDWAVDLQAFNEADVVGPTGGDYGNGTDDIVVYGSDIWGWENAEIDAPISATNLLNPSPLGQRVTLTAYTTITLISESDSRWIKTTTFVSTAFVVTEVSFQPFTVAESDTSSGTVITYTPVPRITPQPYSLAIEPGWTVTSGNGDTSTATGGSDNAGGIIGMTSAATISTSTQSGSNATFFITWMPTVSYSIPSDSTTTNYPAPTVLPSNDEEDDPTNTDDGDHCVGAGCGGSDGDDEDDTGGCTGVWCGQRVTITALSSGVAPKPTCMIGCATLPSCADGGSSCNEPCNIQQCPPSRMPTAKECTEIVSSTAVATSPITSWSTTTRTRCETKVDCDATGYTRTTTASGTQTVYVDTVTIELLTAWTDGYANSVFTSLEAYFSSWEQYDDQPVTITTTTTLAPVTSTVTVTASETASPSPYAECAFWDTAYYYIFEVYNIENWATDGGKGLHDNENGCGALSGWSWEEAHDG</sequence>
<keyword evidence="2" id="KW-0147">Chitin-binding</keyword>
<keyword evidence="7" id="KW-1185">Reference proteome</keyword>
<dbReference type="PANTHER" id="PTHR47700">
    <property type="entry name" value="V CHITINASE, PUTATIVE (AFU_ORTHOLOGUE AFUA_6G13720)-RELATED"/>
    <property type="match status" value="1"/>
</dbReference>
<feature type="region of interest" description="Disordered" evidence="4">
    <location>
        <begin position="380"/>
        <end position="409"/>
    </location>
</feature>